<sequence>MTARGIVLSLCDRTGIMVMPWLDAGYSAITVDLQPAANPHPHRHHIVADVTEWRYPKHLPPPVIAFAFPSCSDLAVSGARWMREKGLTALIHALQVVDACRQICEDSGAPFMIENPVSTLSTYWREPDWMFDPCDYGDPYTKATCLWVGGGFVMPERIRPGDMFDPPTWVEPTKGSMILNYGPSADRVDKRSATPPGFAGAVFKANARAA</sequence>
<accession>A0A0R3L0J2</accession>
<evidence type="ECO:0008006" key="3">
    <source>
        <dbReference type="Google" id="ProtNLM"/>
    </source>
</evidence>
<evidence type="ECO:0000313" key="1">
    <source>
        <dbReference type="EMBL" id="KRQ99252.1"/>
    </source>
</evidence>
<dbReference type="Proteomes" id="UP000051913">
    <property type="component" value="Unassembled WGS sequence"/>
</dbReference>
<keyword evidence="2" id="KW-1185">Reference proteome</keyword>
<organism evidence="1 2">
    <name type="scientific">Bradyrhizobium valentinum</name>
    <dbReference type="NCBI Taxonomy" id="1518501"/>
    <lineage>
        <taxon>Bacteria</taxon>
        <taxon>Pseudomonadati</taxon>
        <taxon>Pseudomonadota</taxon>
        <taxon>Alphaproteobacteria</taxon>
        <taxon>Hyphomicrobiales</taxon>
        <taxon>Nitrobacteraceae</taxon>
        <taxon>Bradyrhizobium</taxon>
    </lineage>
</organism>
<dbReference type="RefSeq" id="WP_057853904.1">
    <property type="nucleotide sequence ID" value="NZ_LLXX01000173.1"/>
</dbReference>
<proteinExistence type="predicted"/>
<dbReference type="EMBL" id="LLXX01000173">
    <property type="protein sequence ID" value="KRQ99252.1"/>
    <property type="molecule type" value="Genomic_DNA"/>
</dbReference>
<dbReference type="AlphaFoldDB" id="A0A0R3L0J2"/>
<gene>
    <name evidence="1" type="ORF">CP49_11685</name>
</gene>
<protein>
    <recommendedName>
        <fullName evidence="3">DNA cytosine methyltransferase</fullName>
    </recommendedName>
</protein>
<name>A0A0R3L0J2_9BRAD</name>
<evidence type="ECO:0000313" key="2">
    <source>
        <dbReference type="Proteomes" id="UP000051913"/>
    </source>
</evidence>
<comment type="caution">
    <text evidence="1">The sequence shown here is derived from an EMBL/GenBank/DDBJ whole genome shotgun (WGS) entry which is preliminary data.</text>
</comment>
<reference evidence="1 2" key="1">
    <citation type="submission" date="2014-03" db="EMBL/GenBank/DDBJ databases">
        <title>Bradyrhizobium valentinum sp. nov., isolated from effective nodules of Lupinus mariae-josephae, a lupine endemic of basic-lime soils in Eastern Spain.</title>
        <authorList>
            <person name="Duran D."/>
            <person name="Rey L."/>
            <person name="Navarro A."/>
            <person name="Busquets A."/>
            <person name="Imperial J."/>
            <person name="Ruiz-Argueso T."/>
        </authorList>
    </citation>
    <scope>NUCLEOTIDE SEQUENCE [LARGE SCALE GENOMIC DNA]</scope>
    <source>
        <strain evidence="1 2">LmjM3</strain>
    </source>
</reference>